<feature type="region of interest" description="Disordered" evidence="7">
    <location>
        <begin position="531"/>
        <end position="553"/>
    </location>
</feature>
<evidence type="ECO:0008006" key="10">
    <source>
        <dbReference type="Google" id="ProtNLM"/>
    </source>
</evidence>
<dbReference type="OrthoDB" id="2447714at2759"/>
<feature type="compositionally biased region" description="Polar residues" evidence="7">
    <location>
        <begin position="356"/>
        <end position="372"/>
    </location>
</feature>
<evidence type="ECO:0000256" key="1">
    <source>
        <dbReference type="ARBA" id="ARBA00022723"/>
    </source>
</evidence>
<keyword evidence="3" id="KW-0805">Transcription regulation</keyword>
<feature type="compositionally biased region" description="Low complexity" evidence="7">
    <location>
        <begin position="655"/>
        <end position="666"/>
    </location>
</feature>
<comment type="caution">
    <text evidence="8">The sequence shown here is derived from an EMBL/GenBank/DDBJ whole genome shotgun (WGS) entry which is preliminary data.</text>
</comment>
<dbReference type="PANTHER" id="PTHR31313">
    <property type="entry name" value="TY1 ENHANCER ACTIVATOR"/>
    <property type="match status" value="1"/>
</dbReference>
<dbReference type="PANTHER" id="PTHR31313:SF81">
    <property type="entry name" value="TY1 ENHANCER ACTIVATOR"/>
    <property type="match status" value="1"/>
</dbReference>
<dbReference type="GO" id="GO:0046872">
    <property type="term" value="F:metal ion binding"/>
    <property type="evidence" value="ECO:0007669"/>
    <property type="project" value="UniProtKB-KW"/>
</dbReference>
<evidence type="ECO:0000256" key="4">
    <source>
        <dbReference type="ARBA" id="ARBA00023125"/>
    </source>
</evidence>
<feature type="region of interest" description="Disordered" evidence="7">
    <location>
        <begin position="655"/>
        <end position="732"/>
    </location>
</feature>
<proteinExistence type="predicted"/>
<dbReference type="EMBL" id="JAAAID010002215">
    <property type="protein sequence ID" value="KAG0007716.1"/>
    <property type="molecule type" value="Genomic_DNA"/>
</dbReference>
<evidence type="ECO:0000256" key="6">
    <source>
        <dbReference type="ARBA" id="ARBA00023242"/>
    </source>
</evidence>
<evidence type="ECO:0000313" key="8">
    <source>
        <dbReference type="EMBL" id="KAG0007716.1"/>
    </source>
</evidence>
<keyword evidence="6" id="KW-0539">Nucleus</keyword>
<gene>
    <name evidence="8" type="ORF">BGZ80_004327</name>
</gene>
<feature type="compositionally biased region" description="Basic and acidic residues" evidence="7">
    <location>
        <begin position="667"/>
        <end position="680"/>
    </location>
</feature>
<organism evidence="8 9">
    <name type="scientific">Entomortierella chlamydospora</name>
    <dbReference type="NCBI Taxonomy" id="101097"/>
    <lineage>
        <taxon>Eukaryota</taxon>
        <taxon>Fungi</taxon>
        <taxon>Fungi incertae sedis</taxon>
        <taxon>Mucoromycota</taxon>
        <taxon>Mortierellomycotina</taxon>
        <taxon>Mortierellomycetes</taxon>
        <taxon>Mortierellales</taxon>
        <taxon>Mortierellaceae</taxon>
        <taxon>Entomortierella</taxon>
    </lineage>
</organism>
<keyword evidence="2" id="KW-0862">Zinc</keyword>
<sequence length="916" mass="102831">MERPQLQQQQQFQQLHSNQYAFLPLNQSDLNAPHINESENQKGALAEDARKFQKMQRIARDMLAIKEYDLCIMVPRHISQDYDELFIVPGLPSTNNIPNHLRLLPRDTNYLIDVFFEHAHYYYPIINRAIVEIHLMEPQAPQALFLLNIIFMTACMHLGRTSDIKRAIQFRERAKEVQFFIDDKTRMSRIQALTLGSMAIYGVFKVFVTFGELCGAHRALATTPSVSDEARGDFDEFPDLQEQNQSIQAKKGTIPEAAYQARLWTFWSIYIRDSMARLYFGWPLGTDSMAITSDLPKIEGHVGLGGNQSKIDLQDRMDEYRQTPLVIGKRRGPTFKRNVSKSEKRRMAHFPEDHSSSTAKVSNRANYRDTTFSSDDEDDAEDEGESVGGNAFRDDDGVADQDGDEGASVPLSFNPNGFQKGGSNLTQRTNFGPFSVLSPKILEQQSRHGYCQSLPFVAQPGDHHSGGFYPITQPFNQHELNTHMERMKILTDAEEDPTDGGSFARILFLEEVRLWAIGRRVGLYLAGRSNTTAPSACPAPSTKRSTHQATQETPGLPVAAETLPADQLLPGAQNTSQWSEEAWLQDHELQSLQAELMAWEEALPKHLKFRQDVDNAEVNQKVNGKMSTMIMSYYTITIMLQSSFLPIAQYNSSRKASSQSSSTQPSDHGDSKQGDMEAAKRTIPVPDASSSNPITPTPIPAQMPTVPSTGMTSSSQPQGQPTPQSENNPHGHVYFNTAHQICTELSNVILHHVELMLDNYSDWCSIQAKINHALTAALRVCCLNAKLCSNSNLMRNEAKAGFKMGSDLYKRLALLPYPLAIRSWPKEEDVQQMLEIEKEFMEMMLTQDEQQAALPHVSNSDETVAVADTIETNDSEAAVSNSIITPVPNDDAAEQHIFGFIEENYKFDFDQPLIEL</sequence>
<evidence type="ECO:0000313" key="9">
    <source>
        <dbReference type="Proteomes" id="UP000703661"/>
    </source>
</evidence>
<feature type="compositionally biased region" description="Low complexity" evidence="7">
    <location>
        <begin position="707"/>
        <end position="725"/>
    </location>
</feature>
<protein>
    <recommendedName>
        <fullName evidence="10">Transcription factor domain-containing protein</fullName>
    </recommendedName>
</protein>
<keyword evidence="1" id="KW-0479">Metal-binding</keyword>
<evidence type="ECO:0000256" key="7">
    <source>
        <dbReference type="SAM" id="MobiDB-lite"/>
    </source>
</evidence>
<feature type="region of interest" description="Disordered" evidence="7">
    <location>
        <begin position="328"/>
        <end position="425"/>
    </location>
</feature>
<feature type="compositionally biased region" description="Acidic residues" evidence="7">
    <location>
        <begin position="374"/>
        <end position="385"/>
    </location>
</feature>
<dbReference type="InterPro" id="IPR051615">
    <property type="entry name" value="Transcr_Regulatory_Elem"/>
</dbReference>
<keyword evidence="5" id="KW-0804">Transcription</keyword>
<dbReference type="AlphaFoldDB" id="A0A9P6SWE7"/>
<evidence type="ECO:0000256" key="3">
    <source>
        <dbReference type="ARBA" id="ARBA00023015"/>
    </source>
</evidence>
<reference evidence="8" key="1">
    <citation type="journal article" date="2020" name="Fungal Divers.">
        <title>Resolving the Mortierellaceae phylogeny through synthesis of multi-gene phylogenetics and phylogenomics.</title>
        <authorList>
            <person name="Vandepol N."/>
            <person name="Liber J."/>
            <person name="Desiro A."/>
            <person name="Na H."/>
            <person name="Kennedy M."/>
            <person name="Barry K."/>
            <person name="Grigoriev I.V."/>
            <person name="Miller A.N."/>
            <person name="O'Donnell K."/>
            <person name="Stajich J.E."/>
            <person name="Bonito G."/>
        </authorList>
    </citation>
    <scope>NUCLEOTIDE SEQUENCE</scope>
    <source>
        <strain evidence="8">NRRL 2769</strain>
    </source>
</reference>
<accession>A0A9P6SWE7</accession>
<dbReference type="Proteomes" id="UP000703661">
    <property type="component" value="Unassembled WGS sequence"/>
</dbReference>
<keyword evidence="9" id="KW-1185">Reference proteome</keyword>
<dbReference type="CDD" id="cd12148">
    <property type="entry name" value="fungal_TF_MHR"/>
    <property type="match status" value="1"/>
</dbReference>
<keyword evidence="4" id="KW-0238">DNA-binding</keyword>
<evidence type="ECO:0000256" key="5">
    <source>
        <dbReference type="ARBA" id="ARBA00023163"/>
    </source>
</evidence>
<dbReference type="GO" id="GO:0003677">
    <property type="term" value="F:DNA binding"/>
    <property type="evidence" value="ECO:0007669"/>
    <property type="project" value="UniProtKB-KW"/>
</dbReference>
<name>A0A9P6SWE7_9FUNG</name>
<evidence type="ECO:0000256" key="2">
    <source>
        <dbReference type="ARBA" id="ARBA00022833"/>
    </source>
</evidence>
<feature type="compositionally biased region" description="Polar residues" evidence="7">
    <location>
        <begin position="411"/>
        <end position="425"/>
    </location>
</feature>